<dbReference type="Gene3D" id="3.30.70.270">
    <property type="match status" value="1"/>
</dbReference>
<dbReference type="AlphaFoldDB" id="A0A168L3Q1"/>
<organism evidence="3">
    <name type="scientific">Absidia glauca</name>
    <name type="common">Pin mould</name>
    <dbReference type="NCBI Taxonomy" id="4829"/>
    <lineage>
        <taxon>Eukaryota</taxon>
        <taxon>Fungi</taxon>
        <taxon>Fungi incertae sedis</taxon>
        <taxon>Mucoromycota</taxon>
        <taxon>Mucoromycotina</taxon>
        <taxon>Mucoromycetes</taxon>
        <taxon>Mucorales</taxon>
        <taxon>Cunninghamellaceae</taxon>
        <taxon>Absidia</taxon>
    </lineage>
</organism>
<name>A0A168L3Q1_ABSGL</name>
<evidence type="ECO:0000313" key="3">
    <source>
        <dbReference type="EMBL" id="SAL95999.1"/>
    </source>
</evidence>
<dbReference type="Pfam" id="PF00078">
    <property type="entry name" value="RVT_1"/>
    <property type="match status" value="1"/>
</dbReference>
<feature type="compositionally biased region" description="Basic and acidic residues" evidence="1">
    <location>
        <begin position="27"/>
        <end position="36"/>
    </location>
</feature>
<evidence type="ECO:0000259" key="2">
    <source>
        <dbReference type="Pfam" id="PF00078"/>
    </source>
</evidence>
<dbReference type="InterPro" id="IPR043128">
    <property type="entry name" value="Rev_trsase/Diguanyl_cyclase"/>
</dbReference>
<reference evidence="3" key="1">
    <citation type="submission" date="2016-04" db="EMBL/GenBank/DDBJ databases">
        <authorList>
            <person name="Evans L.H."/>
            <person name="Alamgir A."/>
            <person name="Owens N."/>
            <person name="Weber N.D."/>
            <person name="Virtaneva K."/>
            <person name="Barbian K."/>
            <person name="Babar A."/>
            <person name="Rosenke K."/>
        </authorList>
    </citation>
    <scope>NUCLEOTIDE SEQUENCE [LARGE SCALE GENOMIC DNA]</scope>
    <source>
        <strain evidence="3">CBS 101.48</strain>
    </source>
</reference>
<dbReference type="SUPFAM" id="SSF56672">
    <property type="entry name" value="DNA/RNA polymerases"/>
    <property type="match status" value="1"/>
</dbReference>
<dbReference type="InParanoid" id="A0A168L3Q1"/>
<evidence type="ECO:0000313" key="4">
    <source>
        <dbReference type="Proteomes" id="UP000078561"/>
    </source>
</evidence>
<sequence length="228" mass="26130">MHVLADTTTTTTTTGGNRWNSPLTLAPKKDSTGKYTDKRPCLDPRHINKYLKEDRFPLPNINDIFKKFANAVVYSTLELTSAFHRFPILEEHRHKTTFTDPDGRQYMFIGCPFGLKPISSKFQRVMATLFTQSPLHTFVAQLAINTKVSKRHNATPFAVMFGRKLNPATSLSPISQFGQQSTRPSKRSRFENMRVRGDEANPQQQIIHSFFLLHNFTHPSFYQASLHM</sequence>
<feature type="region of interest" description="Disordered" evidence="1">
    <location>
        <begin position="1"/>
        <end position="36"/>
    </location>
</feature>
<dbReference type="EMBL" id="LT550481">
    <property type="protein sequence ID" value="SAL95999.1"/>
    <property type="molecule type" value="Genomic_DNA"/>
</dbReference>
<dbReference type="Proteomes" id="UP000078561">
    <property type="component" value="Unassembled WGS sequence"/>
</dbReference>
<dbReference type="OrthoDB" id="2282011at2759"/>
<proteinExistence type="predicted"/>
<dbReference type="InterPro" id="IPR000477">
    <property type="entry name" value="RT_dom"/>
</dbReference>
<keyword evidence="4" id="KW-1185">Reference proteome</keyword>
<dbReference type="InterPro" id="IPR053134">
    <property type="entry name" value="RNA-dir_DNA_polymerase"/>
</dbReference>
<dbReference type="CDD" id="cd01647">
    <property type="entry name" value="RT_LTR"/>
    <property type="match status" value="1"/>
</dbReference>
<feature type="domain" description="Reverse transcriptase" evidence="2">
    <location>
        <begin position="27"/>
        <end position="133"/>
    </location>
</feature>
<accession>A0A168L3Q1</accession>
<protein>
    <recommendedName>
        <fullName evidence="2">Reverse transcriptase domain-containing protein</fullName>
    </recommendedName>
</protein>
<dbReference type="PANTHER" id="PTHR24559:SF444">
    <property type="entry name" value="REVERSE TRANSCRIPTASE DOMAIN-CONTAINING PROTEIN"/>
    <property type="match status" value="1"/>
</dbReference>
<dbReference type="InterPro" id="IPR043502">
    <property type="entry name" value="DNA/RNA_pol_sf"/>
</dbReference>
<evidence type="ECO:0000256" key="1">
    <source>
        <dbReference type="SAM" id="MobiDB-lite"/>
    </source>
</evidence>
<dbReference type="PANTHER" id="PTHR24559">
    <property type="entry name" value="TRANSPOSON TY3-I GAG-POL POLYPROTEIN"/>
    <property type="match status" value="1"/>
</dbReference>
<gene>
    <name evidence="3" type="primary">ABSGL_01340.1 scaffold 1223</name>
</gene>
<dbReference type="STRING" id="4829.A0A168L3Q1"/>
<dbReference type="Gene3D" id="3.10.10.10">
    <property type="entry name" value="HIV Type 1 Reverse Transcriptase, subunit A, domain 1"/>
    <property type="match status" value="1"/>
</dbReference>